<dbReference type="RefSeq" id="WP_127344473.1">
    <property type="nucleotide sequence ID" value="NZ_RJJX01000021.1"/>
</dbReference>
<comment type="caution">
    <text evidence="2">The sequence shown here is derived from an EMBL/GenBank/DDBJ whole genome shotgun (WGS) entry which is preliminary data.</text>
</comment>
<evidence type="ECO:0000313" key="3">
    <source>
        <dbReference type="Proteomes" id="UP000282985"/>
    </source>
</evidence>
<proteinExistence type="predicted"/>
<name>A0A434AGF7_9BACT</name>
<evidence type="ECO:0000313" key="2">
    <source>
        <dbReference type="EMBL" id="RUT73466.1"/>
    </source>
</evidence>
<dbReference type="Proteomes" id="UP000282985">
    <property type="component" value="Unassembled WGS sequence"/>
</dbReference>
<dbReference type="EMBL" id="RJJX01000021">
    <property type="protein sequence ID" value="RUT73466.1"/>
    <property type="molecule type" value="Genomic_DNA"/>
</dbReference>
<feature type="signal peptide" evidence="1">
    <location>
        <begin position="1"/>
        <end position="20"/>
    </location>
</feature>
<keyword evidence="1" id="KW-0732">Signal</keyword>
<keyword evidence="3" id="KW-1185">Reference proteome</keyword>
<feature type="chain" id="PRO_5019424800" description="DUF1579 domain-containing protein" evidence="1">
    <location>
        <begin position="21"/>
        <end position="168"/>
    </location>
</feature>
<evidence type="ECO:0008006" key="4">
    <source>
        <dbReference type="Google" id="ProtNLM"/>
    </source>
</evidence>
<protein>
    <recommendedName>
        <fullName evidence="4">DUF1579 domain-containing protein</fullName>
    </recommendedName>
</protein>
<organism evidence="2 3">
    <name type="scientific">Ancylomarina longa</name>
    <dbReference type="NCBI Taxonomy" id="2487017"/>
    <lineage>
        <taxon>Bacteria</taxon>
        <taxon>Pseudomonadati</taxon>
        <taxon>Bacteroidota</taxon>
        <taxon>Bacteroidia</taxon>
        <taxon>Marinilabiliales</taxon>
        <taxon>Marinifilaceae</taxon>
        <taxon>Ancylomarina</taxon>
    </lineage>
</organism>
<dbReference type="AlphaFoldDB" id="A0A434AGF7"/>
<accession>A0A434AGF7</accession>
<reference evidence="2 3" key="1">
    <citation type="submission" date="2018-11" db="EMBL/GenBank/DDBJ databases">
        <title>Parancylomarina longa gen. nov., sp. nov., isolated from sediments of southern Okinawa.</title>
        <authorList>
            <person name="Fu T."/>
        </authorList>
    </citation>
    <scope>NUCLEOTIDE SEQUENCE [LARGE SCALE GENOMIC DNA]</scope>
    <source>
        <strain evidence="2 3">T3-2 S1-C</strain>
    </source>
</reference>
<dbReference type="OrthoDB" id="9805336at2"/>
<sequence>MKYIRYLILLCLLFSGLLSAQQQSPLEAFDRFVQGKWLTEGKWSNGNPFKQEVQFSWNLNHKLVEVKTYGTINRKTNEYGLRNKGMRAWNMKDSVIQFWEFDVFGGITSGVCYFKDKNLIYEYNYHQEQLRESWIFEDEDTYKYQIANLKNGKVLELYMESSYRRIKE</sequence>
<evidence type="ECO:0000256" key="1">
    <source>
        <dbReference type="SAM" id="SignalP"/>
    </source>
</evidence>
<gene>
    <name evidence="2" type="ORF">DLK05_13375</name>
</gene>